<comment type="similarity">
    <text evidence="2">Belongs to the glycosyl hydrolase 3 family.</text>
</comment>
<sequence length="337" mass="35900">MTVRAFISGCAGTRLSPEERVFFAESAPWGFILFARNVEDPAQVRALVDELRAAVGWNAPVLIDQEGGRVQRLRPPYWPDYPAAEPFGVLHDRDPEAALKAVRLNSRAIAADLAALGIDVDCLPVADLRHPDGHGIIGNRAYGETPAKVAALARAASDGLLDGGVLPVVKHLPGHGRAPADSHERLPVVAAPRAVLESEDFAAFRALADLPLGMTAHVVYRDIDPDRPATTSPVMIADVIRRDIGFSGLLMSDDLSMGALAGSLSDRGRGAIAAGCDLLLHCNGRLEEMREVAAVAPDLSKLAAARAERALALRRKVDAGDVAALRAEVQHLLFREA</sequence>
<name>A0A3L6ZYN2_9HYPH</name>
<dbReference type="GO" id="GO:0005975">
    <property type="term" value="P:carbohydrate metabolic process"/>
    <property type="evidence" value="ECO:0007669"/>
    <property type="project" value="InterPro"/>
</dbReference>
<evidence type="ECO:0000256" key="2">
    <source>
        <dbReference type="ARBA" id="ARBA00005336"/>
    </source>
</evidence>
<protein>
    <recommendedName>
        <fullName evidence="3">beta-N-acetylhexosaminidase</fullName>
        <ecNumber evidence="3">3.2.1.52</ecNumber>
    </recommendedName>
</protein>
<dbReference type="NCBIfam" id="NF003740">
    <property type="entry name" value="PRK05337.1"/>
    <property type="match status" value="1"/>
</dbReference>
<evidence type="ECO:0000256" key="3">
    <source>
        <dbReference type="ARBA" id="ARBA00012663"/>
    </source>
</evidence>
<dbReference type="EC" id="3.2.1.52" evidence="3"/>
<organism evidence="7 8">
    <name type="scientific">Xanthobacter tagetidis</name>
    <dbReference type="NCBI Taxonomy" id="60216"/>
    <lineage>
        <taxon>Bacteria</taxon>
        <taxon>Pseudomonadati</taxon>
        <taxon>Pseudomonadota</taxon>
        <taxon>Alphaproteobacteria</taxon>
        <taxon>Hyphomicrobiales</taxon>
        <taxon>Xanthobacteraceae</taxon>
        <taxon>Xanthobacter</taxon>
    </lineage>
</organism>
<dbReference type="InterPro" id="IPR019800">
    <property type="entry name" value="Glyco_hydro_3_AS"/>
</dbReference>
<dbReference type="SUPFAM" id="SSF51445">
    <property type="entry name" value="(Trans)glycosidases"/>
    <property type="match status" value="1"/>
</dbReference>
<dbReference type="InterPro" id="IPR017853">
    <property type="entry name" value="GH"/>
</dbReference>
<dbReference type="InterPro" id="IPR001764">
    <property type="entry name" value="Glyco_hydro_3_N"/>
</dbReference>
<evidence type="ECO:0000256" key="1">
    <source>
        <dbReference type="ARBA" id="ARBA00001231"/>
    </source>
</evidence>
<dbReference type="GO" id="GO:0009254">
    <property type="term" value="P:peptidoglycan turnover"/>
    <property type="evidence" value="ECO:0007669"/>
    <property type="project" value="TreeGrafter"/>
</dbReference>
<proteinExistence type="inferred from homology"/>
<dbReference type="RefSeq" id="WP_121625376.1">
    <property type="nucleotide sequence ID" value="NZ_JACIIW010000013.1"/>
</dbReference>
<keyword evidence="5 7" id="KW-0326">Glycosidase</keyword>
<dbReference type="AlphaFoldDB" id="A0A3L6ZYN2"/>
<comment type="caution">
    <text evidence="7">The sequence shown here is derived from an EMBL/GenBank/DDBJ whole genome shotgun (WGS) entry which is preliminary data.</text>
</comment>
<evidence type="ECO:0000313" key="8">
    <source>
        <dbReference type="Proteomes" id="UP000269692"/>
    </source>
</evidence>
<comment type="catalytic activity">
    <reaction evidence="1">
        <text>Hydrolysis of terminal non-reducing N-acetyl-D-hexosamine residues in N-acetyl-beta-D-hexosaminides.</text>
        <dbReference type="EC" id="3.2.1.52"/>
    </reaction>
</comment>
<dbReference type="PROSITE" id="PS00775">
    <property type="entry name" value="GLYCOSYL_HYDROL_F3"/>
    <property type="match status" value="1"/>
</dbReference>
<dbReference type="OrthoDB" id="9786661at2"/>
<dbReference type="InterPro" id="IPR050226">
    <property type="entry name" value="NagZ_Beta-hexosaminidase"/>
</dbReference>
<dbReference type="InterPro" id="IPR036962">
    <property type="entry name" value="Glyco_hydro_3_N_sf"/>
</dbReference>
<evidence type="ECO:0000313" key="7">
    <source>
        <dbReference type="EMBL" id="RLP72848.1"/>
    </source>
</evidence>
<dbReference type="Pfam" id="PF00933">
    <property type="entry name" value="Glyco_hydro_3"/>
    <property type="match status" value="1"/>
</dbReference>
<feature type="domain" description="Glycoside hydrolase family 3 N-terminal" evidence="6">
    <location>
        <begin position="30"/>
        <end position="303"/>
    </location>
</feature>
<dbReference type="Proteomes" id="UP000269692">
    <property type="component" value="Unassembled WGS sequence"/>
</dbReference>
<dbReference type="PANTHER" id="PTHR30480:SF13">
    <property type="entry name" value="BETA-HEXOSAMINIDASE"/>
    <property type="match status" value="1"/>
</dbReference>
<gene>
    <name evidence="7" type="ORF">D9R14_21185</name>
</gene>
<keyword evidence="8" id="KW-1185">Reference proteome</keyword>
<evidence type="ECO:0000256" key="5">
    <source>
        <dbReference type="ARBA" id="ARBA00023295"/>
    </source>
</evidence>
<evidence type="ECO:0000259" key="6">
    <source>
        <dbReference type="Pfam" id="PF00933"/>
    </source>
</evidence>
<dbReference type="GO" id="GO:0004563">
    <property type="term" value="F:beta-N-acetylhexosaminidase activity"/>
    <property type="evidence" value="ECO:0007669"/>
    <property type="project" value="UniProtKB-EC"/>
</dbReference>
<accession>A0A3L6ZYN2</accession>
<evidence type="ECO:0000256" key="4">
    <source>
        <dbReference type="ARBA" id="ARBA00022801"/>
    </source>
</evidence>
<keyword evidence="4 7" id="KW-0378">Hydrolase</keyword>
<dbReference type="PANTHER" id="PTHR30480">
    <property type="entry name" value="BETA-HEXOSAMINIDASE-RELATED"/>
    <property type="match status" value="1"/>
</dbReference>
<dbReference type="Gene3D" id="3.20.20.300">
    <property type="entry name" value="Glycoside hydrolase, family 3, N-terminal domain"/>
    <property type="match status" value="1"/>
</dbReference>
<reference evidence="7 8" key="1">
    <citation type="submission" date="2018-10" db="EMBL/GenBank/DDBJ databases">
        <title>Xanthobacter tagetidis genome sequencing and assembly.</title>
        <authorList>
            <person name="Maclea K.S."/>
            <person name="Goen A.E."/>
            <person name="Fatima S.A."/>
        </authorList>
    </citation>
    <scope>NUCLEOTIDE SEQUENCE [LARGE SCALE GENOMIC DNA]</scope>
    <source>
        <strain evidence="7 8">ATCC 700314</strain>
    </source>
</reference>
<dbReference type="EMBL" id="RCTF01000024">
    <property type="protein sequence ID" value="RLP72848.1"/>
    <property type="molecule type" value="Genomic_DNA"/>
</dbReference>